<dbReference type="GO" id="GO:0006751">
    <property type="term" value="P:glutathione catabolic process"/>
    <property type="evidence" value="ECO:0007669"/>
    <property type="project" value="UniProtKB-UniRule"/>
</dbReference>
<dbReference type="InterPro" id="IPR000101">
    <property type="entry name" value="GGT_peptidase"/>
</dbReference>
<evidence type="ECO:0000256" key="2">
    <source>
        <dbReference type="ARBA" id="ARBA00001089"/>
    </source>
</evidence>
<accession>A0A934VVK2</accession>
<keyword evidence="9" id="KW-1185">Reference proteome</keyword>
<feature type="signal peptide" evidence="7">
    <location>
        <begin position="1"/>
        <end position="25"/>
    </location>
</feature>
<dbReference type="EMBL" id="JAENIJ010000009">
    <property type="protein sequence ID" value="MBK1882275.1"/>
    <property type="molecule type" value="Genomic_DNA"/>
</dbReference>
<dbReference type="EC" id="3.4.19.13" evidence="6"/>
<protein>
    <recommendedName>
        <fullName evidence="6">Glutathione hydrolase proenzyme</fullName>
        <ecNumber evidence="6">2.3.2.2</ecNumber>
        <ecNumber evidence="6">3.4.19.13</ecNumber>
    </recommendedName>
    <component>
        <recommendedName>
            <fullName evidence="6">Glutathione hydrolase large chain</fullName>
        </recommendedName>
    </component>
    <component>
        <recommendedName>
            <fullName evidence="6">Glutathione hydrolase small chain</fullName>
        </recommendedName>
    </component>
</protein>
<evidence type="ECO:0000256" key="1">
    <source>
        <dbReference type="ARBA" id="ARBA00001049"/>
    </source>
</evidence>
<comment type="catalytic activity">
    <reaction evidence="1 6">
        <text>an S-substituted glutathione + H2O = an S-substituted L-cysteinylglycine + L-glutamate</text>
        <dbReference type="Rhea" id="RHEA:59468"/>
        <dbReference type="ChEBI" id="CHEBI:15377"/>
        <dbReference type="ChEBI" id="CHEBI:29985"/>
        <dbReference type="ChEBI" id="CHEBI:90779"/>
        <dbReference type="ChEBI" id="CHEBI:143103"/>
        <dbReference type="EC" id="3.4.19.13"/>
    </reaction>
</comment>
<comment type="caution">
    <text evidence="8">The sequence shown here is derived from an EMBL/GenBank/DDBJ whole genome shotgun (WGS) entry which is preliminary data.</text>
</comment>
<dbReference type="InterPro" id="IPR029055">
    <property type="entry name" value="Ntn_hydrolases_N"/>
</dbReference>
<proteinExistence type="inferred from homology"/>
<keyword evidence="6 8" id="KW-0012">Acyltransferase</keyword>
<dbReference type="GO" id="GO:0103068">
    <property type="term" value="F:leukotriene C4 gamma-glutamyl transferase activity"/>
    <property type="evidence" value="ECO:0007669"/>
    <property type="project" value="UniProtKB-EC"/>
</dbReference>
<evidence type="ECO:0000256" key="4">
    <source>
        <dbReference type="PIRSR" id="PIRSR600101-1"/>
    </source>
</evidence>
<evidence type="ECO:0000256" key="6">
    <source>
        <dbReference type="RuleBase" id="RU368036"/>
    </source>
</evidence>
<sequence>MPIRISNAFGATLASLWLLAGSSHAQVDRLTGKPFATRSEIVASGGMVATSQPLATQVGLKILQDGGSAMDAAIAANAALGLMEPVSCGIGGDLFAIVWDAETQKLYGLNGSGRSPMGLSFDALKQELAAQNLEALPPYGMLSISVPGAVDGWFTLHEKFGKLPMEEVLAPAIYYAKDGFPVSELIAYYWDKSVPVLQDQPGAFRETFTLNGHAPRSGEIFRNPDLARTYERIAQGGAEVFYRGEIADEIDAFFQANGGYLRRADFAAHHSEWVDPVSVNYRGYDVFELPPNGQGMAALQMLKILERHELAALGYNTPEFLHLMIEAKKLVYEDRAKFYADPDFTAAPIDFLLSDEYAAQRDALIDPLRAAKRIDAGKPLRSGDTIYLTTADSKGNMVSLIQSNFRGMGSGVVVPGLGFGFQDRGQLFSLIPGHANVYAPGKRPFHTIIPGFVTKDGKPWLSFGVMGGGMQPQGHVQILVNLIDFHMNVQEAGDAARWQHFGSSEPTGETMTDGGYVELETGIPWETVRGLKQRGHDIRIGNGAFGGYQGILRDPENGVYHGASESRKDGQAAGF</sequence>
<dbReference type="Pfam" id="PF01019">
    <property type="entry name" value="G_glu_transpept"/>
    <property type="match status" value="1"/>
</dbReference>
<dbReference type="InterPro" id="IPR043137">
    <property type="entry name" value="GGT_ssub_C"/>
</dbReference>
<gene>
    <name evidence="8" type="primary">ggt</name>
    <name evidence="8" type="ORF">JIN85_07610</name>
</gene>
<keyword evidence="6 8" id="KW-0808">Transferase</keyword>
<feature type="active site" description="Nucleophile" evidence="4">
    <location>
        <position position="385"/>
    </location>
</feature>
<feature type="chain" id="PRO_5037851391" description="Glutathione hydrolase proenzyme" evidence="7">
    <location>
        <begin position="26"/>
        <end position="575"/>
    </location>
</feature>
<dbReference type="Gene3D" id="3.60.20.40">
    <property type="match status" value="1"/>
</dbReference>
<comment type="catalytic activity">
    <reaction evidence="2 6">
        <text>glutathione + H2O = L-cysteinylglycine + L-glutamate</text>
        <dbReference type="Rhea" id="RHEA:28807"/>
        <dbReference type="ChEBI" id="CHEBI:15377"/>
        <dbReference type="ChEBI" id="CHEBI:29985"/>
        <dbReference type="ChEBI" id="CHEBI:57925"/>
        <dbReference type="ChEBI" id="CHEBI:61694"/>
        <dbReference type="EC" id="3.4.19.13"/>
    </reaction>
</comment>
<evidence type="ECO:0000313" key="8">
    <source>
        <dbReference type="EMBL" id="MBK1882275.1"/>
    </source>
</evidence>
<keyword evidence="6" id="KW-0378">Hydrolase</keyword>
<keyword evidence="7" id="KW-0732">Signal</keyword>
<organism evidence="8 9">
    <name type="scientific">Luteolibacter pohnpeiensis</name>
    <dbReference type="NCBI Taxonomy" id="454153"/>
    <lineage>
        <taxon>Bacteria</taxon>
        <taxon>Pseudomonadati</taxon>
        <taxon>Verrucomicrobiota</taxon>
        <taxon>Verrucomicrobiia</taxon>
        <taxon>Verrucomicrobiales</taxon>
        <taxon>Verrucomicrobiaceae</taxon>
        <taxon>Luteolibacter</taxon>
    </lineage>
</organism>
<dbReference type="GO" id="GO:0006750">
    <property type="term" value="P:glutathione biosynthetic process"/>
    <property type="evidence" value="ECO:0007669"/>
    <property type="project" value="UniProtKB-KW"/>
</dbReference>
<dbReference type="PRINTS" id="PR01210">
    <property type="entry name" value="GGTRANSPTASE"/>
</dbReference>
<keyword evidence="6" id="KW-0317">Glutathione biosynthesis</keyword>
<comment type="catalytic activity">
    <reaction evidence="3 6">
        <text>an N-terminal (5-L-glutamyl)-[peptide] + an alpha-amino acid = 5-L-glutamyl amino acid + an N-terminal L-alpha-aminoacyl-[peptide]</text>
        <dbReference type="Rhea" id="RHEA:23904"/>
        <dbReference type="Rhea" id="RHEA-COMP:9780"/>
        <dbReference type="Rhea" id="RHEA-COMP:9795"/>
        <dbReference type="ChEBI" id="CHEBI:77644"/>
        <dbReference type="ChEBI" id="CHEBI:78597"/>
        <dbReference type="ChEBI" id="CHEBI:78599"/>
        <dbReference type="ChEBI" id="CHEBI:78608"/>
        <dbReference type="EC" id="2.3.2.2"/>
    </reaction>
</comment>
<dbReference type="Proteomes" id="UP000603141">
    <property type="component" value="Unassembled WGS sequence"/>
</dbReference>
<dbReference type="InterPro" id="IPR043138">
    <property type="entry name" value="GGT_lsub"/>
</dbReference>
<dbReference type="RefSeq" id="WP_200269256.1">
    <property type="nucleotide sequence ID" value="NZ_JAENIJ010000009.1"/>
</dbReference>
<comment type="pathway">
    <text evidence="6">Sulfur metabolism; glutathione metabolism.</text>
</comment>
<name>A0A934VVK2_9BACT</name>
<evidence type="ECO:0000313" key="9">
    <source>
        <dbReference type="Proteomes" id="UP000603141"/>
    </source>
</evidence>
<dbReference type="PANTHER" id="PTHR43881">
    <property type="entry name" value="GAMMA-GLUTAMYLTRANSPEPTIDASE (AFU_ORTHOLOGUE AFUA_4G13580)"/>
    <property type="match status" value="1"/>
</dbReference>
<keyword evidence="6" id="KW-0865">Zymogen</keyword>
<evidence type="ECO:0000256" key="3">
    <source>
        <dbReference type="ARBA" id="ARBA00047417"/>
    </source>
</evidence>
<dbReference type="SUPFAM" id="SSF56235">
    <property type="entry name" value="N-terminal nucleophile aminohydrolases (Ntn hydrolases)"/>
    <property type="match status" value="1"/>
</dbReference>
<reference evidence="8" key="1">
    <citation type="submission" date="2021-01" db="EMBL/GenBank/DDBJ databases">
        <title>Modified the classification status of verrucomicrobia.</title>
        <authorList>
            <person name="Feng X."/>
        </authorList>
    </citation>
    <scope>NUCLEOTIDE SEQUENCE</scope>
    <source>
        <strain evidence="8">KCTC 22041</strain>
    </source>
</reference>
<feature type="binding site" evidence="5">
    <location>
        <position position="468"/>
    </location>
    <ligand>
        <name>L-glutamate</name>
        <dbReference type="ChEBI" id="CHEBI:29985"/>
    </ligand>
</feature>
<dbReference type="EC" id="2.3.2.2" evidence="6"/>
<dbReference type="InterPro" id="IPR052896">
    <property type="entry name" value="GGT-like_enzyme"/>
</dbReference>
<evidence type="ECO:0000256" key="5">
    <source>
        <dbReference type="PIRSR" id="PIRSR600101-2"/>
    </source>
</evidence>
<dbReference type="Gene3D" id="1.10.246.130">
    <property type="match status" value="1"/>
</dbReference>
<dbReference type="AlphaFoldDB" id="A0A934VVK2"/>
<dbReference type="NCBIfam" id="TIGR00066">
    <property type="entry name" value="g_glut_trans"/>
    <property type="match status" value="1"/>
</dbReference>
<comment type="similarity">
    <text evidence="6">Belongs to the gamma-glutamyltransferase family.</text>
</comment>
<evidence type="ECO:0000256" key="7">
    <source>
        <dbReference type="SAM" id="SignalP"/>
    </source>
</evidence>
<dbReference type="PANTHER" id="PTHR43881:SF1">
    <property type="entry name" value="GAMMA-GLUTAMYLTRANSPEPTIDASE (AFU_ORTHOLOGUE AFUA_4G13580)"/>
    <property type="match status" value="1"/>
</dbReference>
<dbReference type="GO" id="GO:0036374">
    <property type="term" value="F:glutathione hydrolase activity"/>
    <property type="evidence" value="ECO:0007669"/>
    <property type="project" value="UniProtKB-UniRule"/>
</dbReference>
<comment type="subunit">
    <text evidence="6">This enzyme consists of two polypeptide chains, which are synthesized in precursor form from a single polypeptide.</text>
</comment>
<comment type="PTM">
    <text evidence="6">Cleaved by autocatalysis into a large and a small subunit.</text>
</comment>